<proteinExistence type="predicted"/>
<keyword evidence="3" id="KW-1185">Reference proteome</keyword>
<protein>
    <submittedName>
        <fullName evidence="2">Uncharacterized protein</fullName>
    </submittedName>
</protein>
<evidence type="ECO:0000313" key="3">
    <source>
        <dbReference type="Proteomes" id="UP001596915"/>
    </source>
</evidence>
<organism evidence="2 3">
    <name type="scientific">Streptomyces sanglieri</name>
    <dbReference type="NCBI Taxonomy" id="193460"/>
    <lineage>
        <taxon>Bacteria</taxon>
        <taxon>Bacillati</taxon>
        <taxon>Actinomycetota</taxon>
        <taxon>Actinomycetes</taxon>
        <taxon>Kitasatosporales</taxon>
        <taxon>Streptomycetaceae</taxon>
        <taxon>Streptomyces</taxon>
    </lineage>
</organism>
<evidence type="ECO:0000256" key="1">
    <source>
        <dbReference type="SAM" id="MobiDB-lite"/>
    </source>
</evidence>
<dbReference type="EMBL" id="JBHTGL010000008">
    <property type="protein sequence ID" value="MFD0624737.1"/>
    <property type="molecule type" value="Genomic_DNA"/>
</dbReference>
<feature type="region of interest" description="Disordered" evidence="1">
    <location>
        <begin position="86"/>
        <end position="145"/>
    </location>
</feature>
<sequence length="394" mass="39741">MSVSRTFASFLKHGGKRRSAPGTRKLRMPVVGALVLALSVPAGLTPLAVAADPLGRPDVPAPLVSKVRAVSALGAKEARERVAKNRAANGKQAAQARSEHAARWPKASHTTQEISGKPGTGPVLVTAPRPAKATTRGGKPPAAAAGTATVDVLGQKAARDAGITGIVLTAVAESPGTASINVDYSTFADTIGGNWGPRLGLVSLPACALTSPQKSECRTQTPVPSRNDATEQSVSAQISLPQATTAKSAATAAGVFAVTATADAPASASGDYKATPSPPPPAGKRVARQGHSPGPTRSASRLQQPAPPRRSRSPTTPAAPTDVPRTPTTRARCSVKGSTSPLPTSSASTAFARMTGTTPCPTSPTSAGSTRTPPSSSTARPPNSSRTTPRVSGT</sequence>
<gene>
    <name evidence="2" type="ORF">ACFQ2K_20315</name>
</gene>
<accession>A0ABW2WTE4</accession>
<reference evidence="3" key="1">
    <citation type="journal article" date="2019" name="Int. J. Syst. Evol. Microbiol.">
        <title>The Global Catalogue of Microorganisms (GCM) 10K type strain sequencing project: providing services to taxonomists for standard genome sequencing and annotation.</title>
        <authorList>
            <consortium name="The Broad Institute Genomics Platform"/>
            <consortium name="The Broad Institute Genome Sequencing Center for Infectious Disease"/>
            <person name="Wu L."/>
            <person name="Ma J."/>
        </authorList>
    </citation>
    <scope>NUCLEOTIDE SEQUENCE [LARGE SCALE GENOMIC DNA]</scope>
    <source>
        <strain evidence="3">JCM 12607</strain>
    </source>
</reference>
<evidence type="ECO:0000313" key="2">
    <source>
        <dbReference type="EMBL" id="MFD0624737.1"/>
    </source>
</evidence>
<feature type="compositionally biased region" description="Polar residues" evidence="1">
    <location>
        <begin position="211"/>
        <end position="224"/>
    </location>
</feature>
<name>A0ABW2WTE4_9ACTN</name>
<feature type="compositionally biased region" description="Low complexity" evidence="1">
    <location>
        <begin position="133"/>
        <end position="145"/>
    </location>
</feature>
<feature type="region of interest" description="Disordered" evidence="1">
    <location>
        <begin position="264"/>
        <end position="394"/>
    </location>
</feature>
<dbReference type="Proteomes" id="UP001596915">
    <property type="component" value="Unassembled WGS sequence"/>
</dbReference>
<feature type="region of interest" description="Disordered" evidence="1">
    <location>
        <begin position="211"/>
        <end position="235"/>
    </location>
</feature>
<feature type="compositionally biased region" description="Low complexity" evidence="1">
    <location>
        <begin position="338"/>
        <end position="394"/>
    </location>
</feature>
<comment type="caution">
    <text evidence="2">The sequence shown here is derived from an EMBL/GenBank/DDBJ whole genome shotgun (WGS) entry which is preliminary data.</text>
</comment>